<proteinExistence type="predicted"/>
<feature type="transmembrane region" description="Helical" evidence="1">
    <location>
        <begin position="56"/>
        <end position="83"/>
    </location>
</feature>
<evidence type="ECO:0000256" key="1">
    <source>
        <dbReference type="SAM" id="Phobius"/>
    </source>
</evidence>
<dbReference type="RefSeq" id="WP_073262767.1">
    <property type="nucleotide sequence ID" value="NZ_FRCS01000013.1"/>
</dbReference>
<keyword evidence="1" id="KW-0472">Membrane</keyword>
<feature type="transmembrane region" description="Helical" evidence="1">
    <location>
        <begin position="89"/>
        <end position="120"/>
    </location>
</feature>
<accession>A0A1M7RIF7</accession>
<protein>
    <recommendedName>
        <fullName evidence="4">DUF4064 domain-containing protein</fullName>
    </recommendedName>
</protein>
<dbReference type="STRING" id="134849.SAMN05443668_113116"/>
<evidence type="ECO:0008006" key="4">
    <source>
        <dbReference type="Google" id="ProtNLM"/>
    </source>
</evidence>
<gene>
    <name evidence="2" type="ORF">SAMN05443668_113116</name>
</gene>
<name>A0A1M7RIF7_9ACTN</name>
<evidence type="ECO:0000313" key="3">
    <source>
        <dbReference type="Proteomes" id="UP000184440"/>
    </source>
</evidence>
<dbReference type="EMBL" id="FRCS01000013">
    <property type="protein sequence ID" value="SHN45980.1"/>
    <property type="molecule type" value="Genomic_DNA"/>
</dbReference>
<dbReference type="OrthoDB" id="5382279at2"/>
<keyword evidence="1" id="KW-1133">Transmembrane helix</keyword>
<organism evidence="2 3">
    <name type="scientific">Cryptosporangium aurantiacum</name>
    <dbReference type="NCBI Taxonomy" id="134849"/>
    <lineage>
        <taxon>Bacteria</taxon>
        <taxon>Bacillati</taxon>
        <taxon>Actinomycetota</taxon>
        <taxon>Actinomycetes</taxon>
        <taxon>Cryptosporangiales</taxon>
        <taxon>Cryptosporangiaceae</taxon>
        <taxon>Cryptosporangium</taxon>
    </lineage>
</organism>
<dbReference type="Proteomes" id="UP000184440">
    <property type="component" value="Unassembled WGS sequence"/>
</dbReference>
<sequence>MSDLPPSPARTAVHQVAIGLIVVGGLDLLLGLLACCSRVARLGQNGSTISSDAEAAGYLTAVAASLLSFPLGAVILAAGIVLLRGKSRTFGIVGAIAALVPLSCCFLVSIPVGVWALIVLNRADVKALFAGYPPPPQW</sequence>
<feature type="transmembrane region" description="Helical" evidence="1">
    <location>
        <begin position="12"/>
        <end position="35"/>
    </location>
</feature>
<dbReference type="AlphaFoldDB" id="A0A1M7RIF7"/>
<evidence type="ECO:0000313" key="2">
    <source>
        <dbReference type="EMBL" id="SHN45980.1"/>
    </source>
</evidence>
<keyword evidence="1" id="KW-0812">Transmembrane</keyword>
<reference evidence="2 3" key="1">
    <citation type="submission" date="2016-11" db="EMBL/GenBank/DDBJ databases">
        <authorList>
            <person name="Jaros S."/>
            <person name="Januszkiewicz K."/>
            <person name="Wedrychowicz H."/>
        </authorList>
    </citation>
    <scope>NUCLEOTIDE SEQUENCE [LARGE SCALE GENOMIC DNA]</scope>
    <source>
        <strain evidence="2 3">DSM 46144</strain>
    </source>
</reference>
<keyword evidence="3" id="KW-1185">Reference proteome</keyword>